<feature type="compositionally biased region" description="Basic residues" evidence="1">
    <location>
        <begin position="75"/>
        <end position="90"/>
    </location>
</feature>
<keyword evidence="3" id="KW-1185">Reference proteome</keyword>
<comment type="caution">
    <text evidence="2">The sequence shown here is derived from an EMBL/GenBank/DDBJ whole genome shotgun (WGS) entry which is preliminary data.</text>
</comment>
<evidence type="ECO:0000313" key="2">
    <source>
        <dbReference type="EMBL" id="EXX65733.1"/>
    </source>
</evidence>
<protein>
    <submittedName>
        <fullName evidence="2">Uncharacterized protein</fullName>
    </submittedName>
</protein>
<proteinExistence type="predicted"/>
<dbReference type="HOGENOM" id="CLU_177194_0_0_1"/>
<feature type="compositionally biased region" description="Polar residues" evidence="1">
    <location>
        <begin position="32"/>
        <end position="43"/>
    </location>
</feature>
<feature type="region of interest" description="Disordered" evidence="1">
    <location>
        <begin position="32"/>
        <end position="96"/>
    </location>
</feature>
<reference evidence="2 3" key="1">
    <citation type="submission" date="2014-02" db="EMBL/GenBank/DDBJ databases">
        <title>Single nucleus genome sequencing reveals high similarity among nuclei of an endomycorrhizal fungus.</title>
        <authorList>
            <person name="Lin K."/>
            <person name="Geurts R."/>
            <person name="Zhang Z."/>
            <person name="Limpens E."/>
            <person name="Saunders D.G."/>
            <person name="Mu D."/>
            <person name="Pang E."/>
            <person name="Cao H."/>
            <person name="Cha H."/>
            <person name="Lin T."/>
            <person name="Zhou Q."/>
            <person name="Shang Y."/>
            <person name="Li Y."/>
            <person name="Ivanov S."/>
            <person name="Sharma T."/>
            <person name="Velzen R.V."/>
            <person name="Ruijter N.D."/>
            <person name="Aanen D.K."/>
            <person name="Win J."/>
            <person name="Kamoun S."/>
            <person name="Bisseling T."/>
            <person name="Huang S."/>
        </authorList>
    </citation>
    <scope>NUCLEOTIDE SEQUENCE [LARGE SCALE GENOMIC DNA]</scope>
    <source>
        <strain evidence="3">DAOM197198w</strain>
    </source>
</reference>
<sequence>MVDPRTKNSHSLKRDIRPRGVIEEIIDLNQVSSDDLNQDTSVDLLNDPMEIESHNSDDGHHEPIVDEENYSFLPKKSKSSKAKSKDKRKHIGSDIG</sequence>
<evidence type="ECO:0000256" key="1">
    <source>
        <dbReference type="SAM" id="MobiDB-lite"/>
    </source>
</evidence>
<dbReference type="OrthoDB" id="2490748at2759"/>
<feature type="region of interest" description="Disordered" evidence="1">
    <location>
        <begin position="1"/>
        <end position="20"/>
    </location>
</feature>
<dbReference type="Proteomes" id="UP000022910">
    <property type="component" value="Unassembled WGS sequence"/>
</dbReference>
<gene>
    <name evidence="2" type="ORF">RirG_130440</name>
</gene>
<feature type="compositionally biased region" description="Basic and acidic residues" evidence="1">
    <location>
        <begin position="51"/>
        <end position="64"/>
    </location>
</feature>
<accession>A0A015MG20</accession>
<dbReference type="AlphaFoldDB" id="A0A015MG20"/>
<dbReference type="EMBL" id="JEMT01020693">
    <property type="protein sequence ID" value="EXX65733.1"/>
    <property type="molecule type" value="Genomic_DNA"/>
</dbReference>
<organism evidence="2 3">
    <name type="scientific">Rhizophagus irregularis (strain DAOM 197198w)</name>
    <name type="common">Glomus intraradices</name>
    <dbReference type="NCBI Taxonomy" id="1432141"/>
    <lineage>
        <taxon>Eukaryota</taxon>
        <taxon>Fungi</taxon>
        <taxon>Fungi incertae sedis</taxon>
        <taxon>Mucoromycota</taxon>
        <taxon>Glomeromycotina</taxon>
        <taxon>Glomeromycetes</taxon>
        <taxon>Glomerales</taxon>
        <taxon>Glomeraceae</taxon>
        <taxon>Rhizophagus</taxon>
    </lineage>
</organism>
<name>A0A015MG20_RHIIW</name>
<evidence type="ECO:0000313" key="3">
    <source>
        <dbReference type="Proteomes" id="UP000022910"/>
    </source>
</evidence>